<comment type="caution">
    <text evidence="1">The sequence shown here is derived from an EMBL/GenBank/DDBJ whole genome shotgun (WGS) entry which is preliminary data.</text>
</comment>
<protein>
    <submittedName>
        <fullName evidence="1">Uncharacterized protein</fullName>
    </submittedName>
</protein>
<keyword evidence="2" id="KW-1185">Reference proteome</keyword>
<gene>
    <name evidence="1" type="ORF">B0H17DRAFT_1127234</name>
</gene>
<dbReference type="AlphaFoldDB" id="A0AAD7GP09"/>
<evidence type="ECO:0000313" key="1">
    <source>
        <dbReference type="EMBL" id="KAJ7703620.1"/>
    </source>
</evidence>
<reference evidence="1" key="1">
    <citation type="submission" date="2023-03" db="EMBL/GenBank/DDBJ databases">
        <title>Massive genome expansion in bonnet fungi (Mycena s.s.) driven by repeated elements and novel gene families across ecological guilds.</title>
        <authorList>
            <consortium name="Lawrence Berkeley National Laboratory"/>
            <person name="Harder C.B."/>
            <person name="Miyauchi S."/>
            <person name="Viragh M."/>
            <person name="Kuo A."/>
            <person name="Thoen E."/>
            <person name="Andreopoulos B."/>
            <person name="Lu D."/>
            <person name="Skrede I."/>
            <person name="Drula E."/>
            <person name="Henrissat B."/>
            <person name="Morin E."/>
            <person name="Kohler A."/>
            <person name="Barry K."/>
            <person name="LaButti K."/>
            <person name="Morin E."/>
            <person name="Salamov A."/>
            <person name="Lipzen A."/>
            <person name="Mereny Z."/>
            <person name="Hegedus B."/>
            <person name="Baldrian P."/>
            <person name="Stursova M."/>
            <person name="Weitz H."/>
            <person name="Taylor A."/>
            <person name="Grigoriev I.V."/>
            <person name="Nagy L.G."/>
            <person name="Martin F."/>
            <person name="Kauserud H."/>
        </authorList>
    </citation>
    <scope>NUCLEOTIDE SEQUENCE</scope>
    <source>
        <strain evidence="1">CBHHK067</strain>
    </source>
</reference>
<proteinExistence type="predicted"/>
<sequence length="344" mass="38438">MKLGDGGASTSRSHQNPHHPTIIVPIRISIRQYRIDGDKYSSFIKSAESSVRDTFGVEWARIEGETRIILADIQNLQKNVLKGQFAIILGWHGLELKENLGQTRSSFRNSLVRGLIHSNGEDCFTCPHKEPCSPTPSISTQKVNFENFEDNCQHLATAPALVLSVIYVRQSMPYIDPNVLRLQHRNSDGIKISRLDQTFKAPVKGPEHSGKGSEPAVPMSGNVWPECAGNWYFIFVTVGIWLKIGWCCVSGCNKLIILTVKRKVSAYLASDARLRWALMSGGRGLHPRAMFIYSAKKSQPHLPPQVLCRYQPRVLILILGRQLPLHAKAVVDVSHETTSGELRE</sequence>
<evidence type="ECO:0000313" key="2">
    <source>
        <dbReference type="Proteomes" id="UP001221757"/>
    </source>
</evidence>
<organism evidence="1 2">
    <name type="scientific">Mycena rosella</name>
    <name type="common">Pink bonnet</name>
    <name type="synonym">Agaricus rosellus</name>
    <dbReference type="NCBI Taxonomy" id="1033263"/>
    <lineage>
        <taxon>Eukaryota</taxon>
        <taxon>Fungi</taxon>
        <taxon>Dikarya</taxon>
        <taxon>Basidiomycota</taxon>
        <taxon>Agaricomycotina</taxon>
        <taxon>Agaricomycetes</taxon>
        <taxon>Agaricomycetidae</taxon>
        <taxon>Agaricales</taxon>
        <taxon>Marasmiineae</taxon>
        <taxon>Mycenaceae</taxon>
        <taxon>Mycena</taxon>
    </lineage>
</organism>
<accession>A0AAD7GP09</accession>
<dbReference type="Proteomes" id="UP001221757">
    <property type="component" value="Unassembled WGS sequence"/>
</dbReference>
<name>A0AAD7GP09_MYCRO</name>
<dbReference type="EMBL" id="JARKIE010000012">
    <property type="protein sequence ID" value="KAJ7703620.1"/>
    <property type="molecule type" value="Genomic_DNA"/>
</dbReference>